<evidence type="ECO:0000256" key="4">
    <source>
        <dbReference type="PROSITE-ProRule" id="PRU01248"/>
    </source>
</evidence>
<evidence type="ECO:0000256" key="1">
    <source>
        <dbReference type="ARBA" id="ARBA00022908"/>
    </source>
</evidence>
<keyword evidence="1" id="KW-0229">DNA integration</keyword>
<dbReference type="HOGENOM" id="CLU_027562_17_1_11"/>
<feature type="region of interest" description="Disordered" evidence="5">
    <location>
        <begin position="123"/>
        <end position="150"/>
    </location>
</feature>
<organism evidence="8 9">
    <name type="scientific">Gordonia bronchialis (strain ATCC 25592 / DSM 43247 / BCRC 13721 / JCM 3198 / KCTC 3076 / NBRC 16047 / NCTC 10667)</name>
    <name type="common">Rhodococcus bronchialis</name>
    <dbReference type="NCBI Taxonomy" id="526226"/>
    <lineage>
        <taxon>Bacteria</taxon>
        <taxon>Bacillati</taxon>
        <taxon>Actinomycetota</taxon>
        <taxon>Actinomycetes</taxon>
        <taxon>Mycobacteriales</taxon>
        <taxon>Gordoniaceae</taxon>
        <taxon>Gordonia</taxon>
    </lineage>
</organism>
<feature type="compositionally biased region" description="Basic and acidic residues" evidence="5">
    <location>
        <begin position="453"/>
        <end position="463"/>
    </location>
</feature>
<dbReference type="PANTHER" id="PTHR30349">
    <property type="entry name" value="PHAGE INTEGRASE-RELATED"/>
    <property type="match status" value="1"/>
</dbReference>
<dbReference type="EMBL" id="CP001802">
    <property type="protein sequence ID" value="ACY20494.1"/>
    <property type="molecule type" value="Genomic_DNA"/>
</dbReference>
<sequence length="463" mass="51048">MRGSVKKDAGSWYYVVDLGRDPATNKRRQERKRGFRTKREAVDALDERLSEVRTGIVAVDQRLTLAQYLASWLTAKEQAGIRATTLRSYRQHVDSYIVPTIGNVRLRDLRATHVEHMLSEIAKPPKKPAKGVAIGKGKRRNPKALSPATQRRVHATLRSALTSAKRKHLVSFNAAADMELPRASRPKVKPWEASDLGAFLDHATKDRLGAFFETIAMTGLRRGEALGIRWPDVDFEKARVTVNQQLVEVDGTGIDCPFCGGEHKQFRFGPCKTASGEARIVDLDSGTLGVLMAQRLRQEQEREQWGDAYNDHQLVFAREDGSPIPPADVTAKFHALTDEAGLRRIRLHDLRHGQASLMLAAGVPIAVVSKRLGHSSISITSDTYSHLLDGVGAAAAEAAAGLVPRAGRDQKRDHESTSHSERDQSVTTEDQKHQTGDPLESESPGQDGAPSRARTEDLRIKSP</sequence>
<dbReference type="InterPro" id="IPR044068">
    <property type="entry name" value="CB"/>
</dbReference>
<dbReference type="InterPro" id="IPR002104">
    <property type="entry name" value="Integrase_catalytic"/>
</dbReference>
<feature type="domain" description="Core-binding (CB)" evidence="7">
    <location>
        <begin position="63"/>
        <end position="165"/>
    </location>
</feature>
<dbReference type="PROSITE" id="PS51898">
    <property type="entry name" value="TYR_RECOMBINASE"/>
    <property type="match status" value="1"/>
</dbReference>
<dbReference type="Gene3D" id="1.10.150.130">
    <property type="match status" value="1"/>
</dbReference>
<dbReference type="InterPro" id="IPR011010">
    <property type="entry name" value="DNA_brk_join_enz"/>
</dbReference>
<dbReference type="InterPro" id="IPR013762">
    <property type="entry name" value="Integrase-like_cat_sf"/>
</dbReference>
<accession>D0L542</accession>
<evidence type="ECO:0000256" key="5">
    <source>
        <dbReference type="SAM" id="MobiDB-lite"/>
    </source>
</evidence>
<reference evidence="9" key="1">
    <citation type="submission" date="2009-10" db="EMBL/GenBank/DDBJ databases">
        <title>The complete chromosome of Gordonia bronchialis DSM 43247.</title>
        <authorList>
            <consortium name="US DOE Joint Genome Institute (JGI-PGF)"/>
            <person name="Lucas S."/>
            <person name="Copeland A."/>
            <person name="Lapidus A."/>
            <person name="Glavina del Rio T."/>
            <person name="Dalin E."/>
            <person name="Tice H."/>
            <person name="Bruce D."/>
            <person name="Goodwin L."/>
            <person name="Pitluck S."/>
            <person name="Kyrpides N."/>
            <person name="Mavromatis K."/>
            <person name="Ivanova N."/>
            <person name="Ovchinnikova G."/>
            <person name="Saunders E."/>
            <person name="Brettin T."/>
            <person name="Detter J.C."/>
            <person name="Han C."/>
            <person name="Larimer F."/>
            <person name="Land M."/>
            <person name="Hauser L."/>
            <person name="Markowitz V."/>
            <person name="Cheng J.-F."/>
            <person name="Hugenholtz P."/>
            <person name="Woyke T."/>
            <person name="Wu D."/>
            <person name="Jando M."/>
            <person name="Schneider S."/>
            <person name="Goeker M."/>
            <person name="Klenk H.-P."/>
            <person name="Eisen J.A."/>
        </authorList>
    </citation>
    <scope>NUCLEOTIDE SEQUENCE [LARGE SCALE GENOMIC DNA]</scope>
    <source>
        <strain evidence="9">ATCC 25592 / DSM 43247 / BCRC 13721 / JCM 3198 / KCTC 3076 / NBRC 16047 / NCTC 10667</strain>
    </source>
</reference>
<evidence type="ECO:0000256" key="3">
    <source>
        <dbReference type="ARBA" id="ARBA00023172"/>
    </source>
</evidence>
<dbReference type="SUPFAM" id="SSF56349">
    <property type="entry name" value="DNA breaking-rejoining enzymes"/>
    <property type="match status" value="1"/>
</dbReference>
<feature type="domain" description="Tyr recombinase" evidence="6">
    <location>
        <begin position="186"/>
        <end position="398"/>
    </location>
</feature>
<dbReference type="AlphaFoldDB" id="D0L542"/>
<keyword evidence="3" id="KW-0233">DNA recombination</keyword>
<protein>
    <submittedName>
        <fullName evidence="8">Integrase family protein</fullName>
    </submittedName>
</protein>
<gene>
    <name evidence="8" type="ordered locus">Gbro_1190</name>
</gene>
<name>D0L542_GORB4</name>
<dbReference type="InterPro" id="IPR050090">
    <property type="entry name" value="Tyrosine_recombinase_XerCD"/>
</dbReference>
<proteinExistence type="predicted"/>
<dbReference type="STRING" id="526226.Gbro_1190"/>
<dbReference type="GO" id="GO:0003677">
    <property type="term" value="F:DNA binding"/>
    <property type="evidence" value="ECO:0007669"/>
    <property type="project" value="UniProtKB-UniRule"/>
</dbReference>
<evidence type="ECO:0000313" key="8">
    <source>
        <dbReference type="EMBL" id="ACY20494.1"/>
    </source>
</evidence>
<feature type="region of interest" description="Disordered" evidence="5">
    <location>
        <begin position="402"/>
        <end position="463"/>
    </location>
</feature>
<dbReference type="KEGG" id="gbr:Gbro_1190"/>
<keyword evidence="9" id="KW-1185">Reference proteome</keyword>
<dbReference type="InterPro" id="IPR010998">
    <property type="entry name" value="Integrase_recombinase_N"/>
</dbReference>
<dbReference type="Pfam" id="PF00589">
    <property type="entry name" value="Phage_integrase"/>
    <property type="match status" value="1"/>
</dbReference>
<feature type="compositionally biased region" description="Basic and acidic residues" evidence="5">
    <location>
        <begin position="406"/>
        <end position="435"/>
    </location>
</feature>
<dbReference type="Gene3D" id="1.10.443.10">
    <property type="entry name" value="Intergrase catalytic core"/>
    <property type="match status" value="1"/>
</dbReference>
<evidence type="ECO:0000256" key="2">
    <source>
        <dbReference type="ARBA" id="ARBA00023125"/>
    </source>
</evidence>
<evidence type="ECO:0000313" key="9">
    <source>
        <dbReference type="Proteomes" id="UP000001219"/>
    </source>
</evidence>
<keyword evidence="2 4" id="KW-0238">DNA-binding</keyword>
<evidence type="ECO:0000259" key="6">
    <source>
        <dbReference type="PROSITE" id="PS51898"/>
    </source>
</evidence>
<dbReference type="eggNOG" id="COG0582">
    <property type="taxonomic scope" value="Bacteria"/>
</dbReference>
<dbReference type="GO" id="GO:0015074">
    <property type="term" value="P:DNA integration"/>
    <property type="evidence" value="ECO:0007669"/>
    <property type="project" value="UniProtKB-KW"/>
</dbReference>
<evidence type="ECO:0000259" key="7">
    <source>
        <dbReference type="PROSITE" id="PS51900"/>
    </source>
</evidence>
<dbReference type="Pfam" id="PF14657">
    <property type="entry name" value="Arm-DNA-bind_4"/>
    <property type="match status" value="1"/>
</dbReference>
<dbReference type="CDD" id="cd01189">
    <property type="entry name" value="INT_ICEBs1_C_like"/>
    <property type="match status" value="1"/>
</dbReference>
<dbReference type="InterPro" id="IPR004107">
    <property type="entry name" value="Integrase_SAM-like_N"/>
</dbReference>
<dbReference type="PROSITE" id="PS51900">
    <property type="entry name" value="CB"/>
    <property type="match status" value="1"/>
</dbReference>
<dbReference type="PANTHER" id="PTHR30349:SF91">
    <property type="entry name" value="INTA PROTEIN"/>
    <property type="match status" value="1"/>
</dbReference>
<dbReference type="Pfam" id="PF14659">
    <property type="entry name" value="Phage_int_SAM_3"/>
    <property type="match status" value="1"/>
</dbReference>
<dbReference type="Proteomes" id="UP000001219">
    <property type="component" value="Chromosome"/>
</dbReference>
<reference evidence="8 9" key="2">
    <citation type="journal article" date="2010" name="Stand. Genomic Sci.">
        <title>Complete genome sequence of Gordonia bronchialis type strain (3410).</title>
        <authorList>
            <person name="Ivanova N."/>
            <person name="Sikorski J."/>
            <person name="Jando M."/>
            <person name="Lapidus A."/>
            <person name="Nolan M."/>
            <person name="Lucas S."/>
            <person name="Del Rio T.G."/>
            <person name="Tice H."/>
            <person name="Copeland A."/>
            <person name="Cheng J.F."/>
            <person name="Chen F."/>
            <person name="Bruce D."/>
            <person name="Goodwin L."/>
            <person name="Pitluck S."/>
            <person name="Mavromatis K."/>
            <person name="Ovchinnikova G."/>
            <person name="Pati A."/>
            <person name="Chen A."/>
            <person name="Palaniappan K."/>
            <person name="Land M."/>
            <person name="Hauser L."/>
            <person name="Chang Y.J."/>
            <person name="Jeffries C.D."/>
            <person name="Chain P."/>
            <person name="Saunders E."/>
            <person name="Han C."/>
            <person name="Detter J.C."/>
            <person name="Brettin T."/>
            <person name="Rohde M."/>
            <person name="Goker M."/>
            <person name="Bristow J."/>
            <person name="Eisen J.A."/>
            <person name="Markowitz V."/>
            <person name="Hugenholtz P."/>
            <person name="Klenk H.P."/>
            <person name="Kyrpides N.C."/>
        </authorList>
    </citation>
    <scope>NUCLEOTIDE SEQUENCE [LARGE SCALE GENOMIC DNA]</scope>
    <source>
        <strain evidence="9">ATCC 25592 / DSM 43247 / BCRC 13721 / JCM 3198 / KCTC 3076 / NBRC 16047 / NCTC 10667</strain>
    </source>
</reference>
<dbReference type="GO" id="GO:0006310">
    <property type="term" value="P:DNA recombination"/>
    <property type="evidence" value="ECO:0007669"/>
    <property type="project" value="UniProtKB-KW"/>
</dbReference>
<dbReference type="InterPro" id="IPR028259">
    <property type="entry name" value="AP2-like_int_N"/>
</dbReference>